<sequence length="222" mass="26052">MLQVYSTILSLHEEPKDCYQVCSLFANILSRDSFWKERQEREHLPFISVEGLHPLRTYYLTREFAKKEVVLSCHLSELPFFPSFAQGEEYYARAVKFRREQIHKNMNPVLVIMCSYQTQGGGKVYNYTSVKEIIDNLISYVERDLGVIDPEHPSLNVSVKLYRTESDRTKFDRMKCDRTELANYCFYLYMDLVDEEGNKVDIPIESTLISMEQALSFYLSSV</sequence>
<keyword evidence="2" id="KW-1185">Reference proteome</keyword>
<proteinExistence type="predicted"/>
<dbReference type="GeneID" id="30523613"/>
<dbReference type="KEGG" id="vg:30523613"/>
<evidence type="ECO:0000313" key="2">
    <source>
        <dbReference type="Proteomes" id="UP000201465"/>
    </source>
</evidence>
<dbReference type="RefSeq" id="YP_009329040.1">
    <property type="nucleotide sequence ID" value="NC_032108.1"/>
</dbReference>
<name>A0A1M7XUG9_9VIRU</name>
<dbReference type="Proteomes" id="UP000201465">
    <property type="component" value="Segment"/>
</dbReference>
<dbReference type="EMBL" id="LT671577">
    <property type="protein sequence ID" value="SHO33168.1"/>
    <property type="molecule type" value="Genomic_DNA"/>
</dbReference>
<protein>
    <submittedName>
        <fullName evidence="1">Uncharacterized protein</fullName>
    </submittedName>
</protein>
<reference evidence="1 2" key="1">
    <citation type="submission" date="2016-11" db="EMBL/GenBank/DDBJ databases">
        <authorList>
            <consortium name="Urmite Genomes"/>
        </authorList>
    </citation>
    <scope>NUCLEOTIDE SEQUENCE [LARGE SCALE GENOMIC DNA]</scope>
    <source>
        <strain evidence="1 2">A11</strain>
    </source>
</reference>
<organism evidence="1 2">
    <name type="scientific">Cedratvirus A11</name>
    <dbReference type="NCBI Taxonomy" id="1903266"/>
    <lineage>
        <taxon>Viruses</taxon>
        <taxon>Pithoviruses</taxon>
        <taxon>Orthocedratvirinae</taxon>
        <taxon>Alphacedratvirus</taxon>
        <taxon>Alphacedratvirus aljazairmassiliense</taxon>
    </lineage>
</organism>
<evidence type="ECO:0000313" key="1">
    <source>
        <dbReference type="EMBL" id="SHO33168.1"/>
    </source>
</evidence>
<accession>A0A1M7XUG9</accession>
<gene>
    <name evidence="1" type="ORF">BQ3484_100</name>
</gene>